<sequence length="66" mass="7512">LPHTLVSHGLFPTVPTQPRMAVSVDLLLFFCALFECLCDMAHALAAVLSTYYTIQGFHVMLRFHRY</sequence>
<dbReference type="EMBL" id="KN822027">
    <property type="protein sequence ID" value="KIM64705.1"/>
    <property type="molecule type" value="Genomic_DNA"/>
</dbReference>
<dbReference type="AlphaFoldDB" id="A0A0C3DVW1"/>
<organism evidence="2 3">
    <name type="scientific">Scleroderma citrinum Foug A</name>
    <dbReference type="NCBI Taxonomy" id="1036808"/>
    <lineage>
        <taxon>Eukaryota</taxon>
        <taxon>Fungi</taxon>
        <taxon>Dikarya</taxon>
        <taxon>Basidiomycota</taxon>
        <taxon>Agaricomycotina</taxon>
        <taxon>Agaricomycetes</taxon>
        <taxon>Agaricomycetidae</taxon>
        <taxon>Boletales</taxon>
        <taxon>Sclerodermatineae</taxon>
        <taxon>Sclerodermataceae</taxon>
        <taxon>Scleroderma</taxon>
    </lineage>
</organism>
<feature type="non-terminal residue" evidence="2">
    <location>
        <position position="1"/>
    </location>
</feature>
<evidence type="ECO:0000313" key="2">
    <source>
        <dbReference type="EMBL" id="KIM64705.1"/>
    </source>
</evidence>
<keyword evidence="1" id="KW-0472">Membrane</keyword>
<reference evidence="3" key="2">
    <citation type="submission" date="2015-01" db="EMBL/GenBank/DDBJ databases">
        <title>Evolutionary Origins and Diversification of the Mycorrhizal Mutualists.</title>
        <authorList>
            <consortium name="DOE Joint Genome Institute"/>
            <consortium name="Mycorrhizal Genomics Consortium"/>
            <person name="Kohler A."/>
            <person name="Kuo A."/>
            <person name="Nagy L.G."/>
            <person name="Floudas D."/>
            <person name="Copeland A."/>
            <person name="Barry K.W."/>
            <person name="Cichocki N."/>
            <person name="Veneault-Fourrey C."/>
            <person name="LaButti K."/>
            <person name="Lindquist E.A."/>
            <person name="Lipzen A."/>
            <person name="Lundell T."/>
            <person name="Morin E."/>
            <person name="Murat C."/>
            <person name="Riley R."/>
            <person name="Ohm R."/>
            <person name="Sun H."/>
            <person name="Tunlid A."/>
            <person name="Henrissat B."/>
            <person name="Grigoriev I.V."/>
            <person name="Hibbett D.S."/>
            <person name="Martin F."/>
        </authorList>
    </citation>
    <scope>NUCLEOTIDE SEQUENCE [LARGE SCALE GENOMIC DNA]</scope>
    <source>
        <strain evidence="3">Foug A</strain>
    </source>
</reference>
<dbReference type="Proteomes" id="UP000053989">
    <property type="component" value="Unassembled WGS sequence"/>
</dbReference>
<keyword evidence="1" id="KW-1133">Transmembrane helix</keyword>
<gene>
    <name evidence="2" type="ORF">SCLCIDRAFT_114748</name>
</gene>
<protein>
    <submittedName>
        <fullName evidence="2">Uncharacterized protein</fullName>
    </submittedName>
</protein>
<reference evidence="2 3" key="1">
    <citation type="submission" date="2014-04" db="EMBL/GenBank/DDBJ databases">
        <authorList>
            <consortium name="DOE Joint Genome Institute"/>
            <person name="Kuo A."/>
            <person name="Kohler A."/>
            <person name="Nagy L.G."/>
            <person name="Floudas D."/>
            <person name="Copeland A."/>
            <person name="Barry K.W."/>
            <person name="Cichocki N."/>
            <person name="Veneault-Fourrey C."/>
            <person name="LaButti K."/>
            <person name="Lindquist E.A."/>
            <person name="Lipzen A."/>
            <person name="Lundell T."/>
            <person name="Morin E."/>
            <person name="Murat C."/>
            <person name="Sun H."/>
            <person name="Tunlid A."/>
            <person name="Henrissat B."/>
            <person name="Grigoriev I.V."/>
            <person name="Hibbett D.S."/>
            <person name="Martin F."/>
            <person name="Nordberg H.P."/>
            <person name="Cantor M.N."/>
            <person name="Hua S.X."/>
        </authorList>
    </citation>
    <scope>NUCLEOTIDE SEQUENCE [LARGE SCALE GENOMIC DNA]</scope>
    <source>
        <strain evidence="2 3">Foug A</strain>
    </source>
</reference>
<proteinExistence type="predicted"/>
<name>A0A0C3DVW1_9AGAM</name>
<keyword evidence="1" id="KW-0812">Transmembrane</keyword>
<keyword evidence="3" id="KW-1185">Reference proteome</keyword>
<dbReference type="HOGENOM" id="CLU_004552_8_1_1"/>
<dbReference type="InParanoid" id="A0A0C3DVW1"/>
<feature type="transmembrane region" description="Helical" evidence="1">
    <location>
        <begin position="26"/>
        <end position="54"/>
    </location>
</feature>
<evidence type="ECO:0000256" key="1">
    <source>
        <dbReference type="SAM" id="Phobius"/>
    </source>
</evidence>
<evidence type="ECO:0000313" key="3">
    <source>
        <dbReference type="Proteomes" id="UP000053989"/>
    </source>
</evidence>
<accession>A0A0C3DVW1</accession>